<dbReference type="PANTHER" id="PTHR21290:SF25">
    <property type="entry name" value="SPHINGOMYELIN SYNTHASE-RELATED PROTEIN 1"/>
    <property type="match status" value="1"/>
</dbReference>
<name>A0A1J4K950_9EUKA</name>
<dbReference type="GO" id="GO:0000139">
    <property type="term" value="C:Golgi membrane"/>
    <property type="evidence" value="ECO:0007669"/>
    <property type="project" value="TreeGrafter"/>
</dbReference>
<dbReference type="RefSeq" id="XP_068359101.1">
    <property type="nucleotide sequence ID" value="XM_068504748.1"/>
</dbReference>
<comment type="similarity">
    <text evidence="2">Belongs to the sphingomyelin synthase family.</text>
</comment>
<keyword evidence="4 9" id="KW-0812">Transmembrane</keyword>
<dbReference type="Proteomes" id="UP000179807">
    <property type="component" value="Unassembled WGS sequence"/>
</dbReference>
<dbReference type="PANTHER" id="PTHR21290">
    <property type="entry name" value="SPHINGOMYELIN SYNTHETASE"/>
    <property type="match status" value="1"/>
</dbReference>
<organism evidence="11 12">
    <name type="scientific">Tritrichomonas foetus</name>
    <dbReference type="NCBI Taxonomy" id="1144522"/>
    <lineage>
        <taxon>Eukaryota</taxon>
        <taxon>Metamonada</taxon>
        <taxon>Parabasalia</taxon>
        <taxon>Tritrichomonadida</taxon>
        <taxon>Tritrichomonadidae</taxon>
        <taxon>Tritrichomonas</taxon>
    </lineage>
</organism>
<keyword evidence="8 9" id="KW-0472">Membrane</keyword>
<comment type="subcellular location">
    <subcellularLocation>
        <location evidence="1">Membrane</location>
        <topology evidence="1">Multi-pass membrane protein</topology>
    </subcellularLocation>
</comment>
<evidence type="ECO:0000256" key="9">
    <source>
        <dbReference type="SAM" id="Phobius"/>
    </source>
</evidence>
<proteinExistence type="inferred from homology"/>
<evidence type="ECO:0000256" key="7">
    <source>
        <dbReference type="ARBA" id="ARBA00023098"/>
    </source>
</evidence>
<feature type="transmembrane region" description="Helical" evidence="9">
    <location>
        <begin position="46"/>
        <end position="68"/>
    </location>
</feature>
<protein>
    <recommendedName>
        <fullName evidence="10">Sphingomyelin synthase-like domain-containing protein</fullName>
    </recommendedName>
</protein>
<feature type="transmembrane region" description="Helical" evidence="9">
    <location>
        <begin position="255"/>
        <end position="272"/>
    </location>
</feature>
<evidence type="ECO:0000256" key="3">
    <source>
        <dbReference type="ARBA" id="ARBA00022679"/>
    </source>
</evidence>
<comment type="caution">
    <text evidence="11">The sequence shown here is derived from an EMBL/GenBank/DDBJ whole genome shotgun (WGS) entry which is preliminary data.</text>
</comment>
<dbReference type="GO" id="GO:0047493">
    <property type="term" value="F:ceramide cholinephosphotransferase activity"/>
    <property type="evidence" value="ECO:0007669"/>
    <property type="project" value="TreeGrafter"/>
</dbReference>
<dbReference type="GeneID" id="94839452"/>
<dbReference type="InterPro" id="IPR045221">
    <property type="entry name" value="Sphingomyelin_synth-like"/>
</dbReference>
<dbReference type="AlphaFoldDB" id="A0A1J4K950"/>
<evidence type="ECO:0000256" key="5">
    <source>
        <dbReference type="ARBA" id="ARBA00022919"/>
    </source>
</evidence>
<evidence type="ECO:0000259" key="10">
    <source>
        <dbReference type="Pfam" id="PF14360"/>
    </source>
</evidence>
<feature type="transmembrane region" description="Helical" evidence="9">
    <location>
        <begin position="205"/>
        <end position="223"/>
    </location>
</feature>
<dbReference type="GO" id="GO:0005789">
    <property type="term" value="C:endoplasmic reticulum membrane"/>
    <property type="evidence" value="ECO:0007669"/>
    <property type="project" value="TreeGrafter"/>
</dbReference>
<evidence type="ECO:0000256" key="1">
    <source>
        <dbReference type="ARBA" id="ARBA00004141"/>
    </source>
</evidence>
<evidence type="ECO:0000256" key="6">
    <source>
        <dbReference type="ARBA" id="ARBA00022989"/>
    </source>
</evidence>
<feature type="transmembrane region" description="Helical" evidence="9">
    <location>
        <begin position="230"/>
        <end position="249"/>
    </location>
</feature>
<evidence type="ECO:0000313" key="12">
    <source>
        <dbReference type="Proteomes" id="UP000179807"/>
    </source>
</evidence>
<evidence type="ECO:0000313" key="11">
    <source>
        <dbReference type="EMBL" id="OHT05965.1"/>
    </source>
</evidence>
<feature type="domain" description="Sphingomyelin synthase-like" evidence="10">
    <location>
        <begin position="196"/>
        <end position="272"/>
    </location>
</feature>
<keyword evidence="12" id="KW-1185">Reference proteome</keyword>
<dbReference type="InterPro" id="IPR025749">
    <property type="entry name" value="Sphingomyelin_synth-like_dom"/>
</dbReference>
<feature type="transmembrane region" description="Helical" evidence="9">
    <location>
        <begin position="175"/>
        <end position="193"/>
    </location>
</feature>
<keyword evidence="6 9" id="KW-1133">Transmembrane helix</keyword>
<keyword evidence="7" id="KW-0443">Lipid metabolism</keyword>
<dbReference type="OrthoDB" id="10545083at2759"/>
<keyword evidence="5" id="KW-0746">Sphingolipid metabolism</keyword>
<dbReference type="VEuPathDB" id="TrichDB:TRFO_26112"/>
<dbReference type="GO" id="GO:0033188">
    <property type="term" value="F:sphingomyelin synthase activity"/>
    <property type="evidence" value="ECO:0007669"/>
    <property type="project" value="TreeGrafter"/>
</dbReference>
<reference evidence="11" key="1">
    <citation type="submission" date="2016-10" db="EMBL/GenBank/DDBJ databases">
        <authorList>
            <person name="Benchimol M."/>
            <person name="Almeida L.G."/>
            <person name="Vasconcelos A.T."/>
            <person name="Perreira-Neves A."/>
            <person name="Rosa I.A."/>
            <person name="Tasca T."/>
            <person name="Bogo M.R."/>
            <person name="de Souza W."/>
        </authorList>
    </citation>
    <scope>NUCLEOTIDE SEQUENCE [LARGE SCALE GENOMIC DNA]</scope>
    <source>
        <strain evidence="11">K</strain>
    </source>
</reference>
<evidence type="ECO:0000256" key="8">
    <source>
        <dbReference type="ARBA" id="ARBA00023136"/>
    </source>
</evidence>
<gene>
    <name evidence="11" type="ORF">TRFO_26112</name>
</gene>
<sequence length="308" mass="35186">MKRESDQSIRRSNSLPLLSNAAKQQTKPKRLKLSSFVSSIKNPVSIFLLVLAILTYILTNFCNVYTFYQQPKSRSLPDIIADLWPSFALLRSGQFVIFFHLSTIITIVLFSLSCYFTFYYFNFANIKKSIFICIISCLFRMTFILSTQLPPPCTGFSECQCAELSYTKLRNEHSSLYIAFVYALTFGLGTSNVPACGDLMMSGHTTLQLCLGMYFIDLMRYIVSEAKFRAVRIVVFTLIILSSVSAILIRKEYSISASLSAVFVLLMYKLYWCAQAMRDVSYGPFLTSPIGMFFSWLEDERQARDDDE</sequence>
<keyword evidence="3" id="KW-0808">Transferase</keyword>
<feature type="transmembrane region" description="Helical" evidence="9">
    <location>
        <begin position="95"/>
        <end position="121"/>
    </location>
</feature>
<evidence type="ECO:0000256" key="4">
    <source>
        <dbReference type="ARBA" id="ARBA00022692"/>
    </source>
</evidence>
<accession>A0A1J4K950</accession>
<dbReference type="EMBL" id="MLAK01000740">
    <property type="protein sequence ID" value="OHT05965.1"/>
    <property type="molecule type" value="Genomic_DNA"/>
</dbReference>
<dbReference type="Pfam" id="PF14360">
    <property type="entry name" value="PAP2_C"/>
    <property type="match status" value="1"/>
</dbReference>
<evidence type="ECO:0000256" key="2">
    <source>
        <dbReference type="ARBA" id="ARBA00005441"/>
    </source>
</evidence>
<dbReference type="GO" id="GO:0046513">
    <property type="term" value="P:ceramide biosynthetic process"/>
    <property type="evidence" value="ECO:0007669"/>
    <property type="project" value="TreeGrafter"/>
</dbReference>
<dbReference type="GO" id="GO:0005886">
    <property type="term" value="C:plasma membrane"/>
    <property type="evidence" value="ECO:0007669"/>
    <property type="project" value="TreeGrafter"/>
</dbReference>